<protein>
    <submittedName>
        <fullName evidence="3">Hypothetical_protein</fullName>
    </submittedName>
</protein>
<dbReference type="EMBL" id="CATOUU010000714">
    <property type="protein sequence ID" value="CAI9943326.1"/>
    <property type="molecule type" value="Genomic_DNA"/>
</dbReference>
<dbReference type="AlphaFoldDB" id="A0AA86PRE3"/>
<gene>
    <name evidence="2" type="ORF">HINF_LOCUS30971</name>
    <name evidence="3" type="ORF">HINF_LOCUS38664</name>
</gene>
<proteinExistence type="predicted"/>
<reference evidence="2" key="1">
    <citation type="submission" date="2023-06" db="EMBL/GenBank/DDBJ databases">
        <authorList>
            <person name="Kurt Z."/>
        </authorList>
    </citation>
    <scope>NUCLEOTIDE SEQUENCE</scope>
</reference>
<dbReference type="Proteomes" id="UP001642409">
    <property type="component" value="Unassembled WGS sequence"/>
</dbReference>
<keyword evidence="4" id="KW-1185">Reference proteome</keyword>
<organism evidence="2">
    <name type="scientific">Hexamita inflata</name>
    <dbReference type="NCBI Taxonomy" id="28002"/>
    <lineage>
        <taxon>Eukaryota</taxon>
        <taxon>Metamonada</taxon>
        <taxon>Diplomonadida</taxon>
        <taxon>Hexamitidae</taxon>
        <taxon>Hexamitinae</taxon>
        <taxon>Hexamita</taxon>
    </lineage>
</organism>
<sequence>MQMFSSQLNEEKQTAPKNKTALGPMFKKQNVSMLKKQNHLAEQKLEQKVKAEEYQKQQQKLKPVNLTENTTVNQIAFKMMNKQQFKKTAKVLGDYWQMDHDLEEIDTNALNTDNDRLDQLRRAPKHSLTASMVFDTQTLDQVRNELEGLDIINE</sequence>
<evidence type="ECO:0000256" key="1">
    <source>
        <dbReference type="SAM" id="MobiDB-lite"/>
    </source>
</evidence>
<reference evidence="3 4" key="2">
    <citation type="submission" date="2024-07" db="EMBL/GenBank/DDBJ databases">
        <authorList>
            <person name="Akdeniz Z."/>
        </authorList>
    </citation>
    <scope>NUCLEOTIDE SEQUENCE [LARGE SCALE GENOMIC DNA]</scope>
</reference>
<comment type="caution">
    <text evidence="2">The sequence shown here is derived from an EMBL/GenBank/DDBJ whole genome shotgun (WGS) entry which is preliminary data.</text>
</comment>
<feature type="region of interest" description="Disordered" evidence="1">
    <location>
        <begin position="1"/>
        <end position="35"/>
    </location>
</feature>
<evidence type="ECO:0000313" key="3">
    <source>
        <dbReference type="EMBL" id="CAL6041011.1"/>
    </source>
</evidence>
<accession>A0AA86PRE3</accession>
<evidence type="ECO:0000313" key="4">
    <source>
        <dbReference type="Proteomes" id="UP001642409"/>
    </source>
</evidence>
<dbReference type="EMBL" id="CAXDID020000147">
    <property type="protein sequence ID" value="CAL6041011.1"/>
    <property type="molecule type" value="Genomic_DNA"/>
</dbReference>
<name>A0AA86PRE3_9EUKA</name>
<evidence type="ECO:0000313" key="2">
    <source>
        <dbReference type="EMBL" id="CAI9943326.1"/>
    </source>
</evidence>